<dbReference type="EMBL" id="LXEP01000003">
    <property type="protein sequence ID" value="OAT23896.1"/>
    <property type="molecule type" value="Genomic_DNA"/>
</dbReference>
<evidence type="ECO:0000313" key="6">
    <source>
        <dbReference type="Proteomes" id="UP000078504"/>
    </source>
</evidence>
<gene>
    <name evidence="5" type="ORF">M977_00186</name>
</gene>
<dbReference type="Pfam" id="PF03543">
    <property type="entry name" value="Peptidase_C58"/>
    <property type="match status" value="1"/>
</dbReference>
<organism evidence="5 6">
    <name type="scientific">Buttiauxella gaviniae ATCC 51604</name>
    <dbReference type="NCBI Taxonomy" id="1354253"/>
    <lineage>
        <taxon>Bacteria</taxon>
        <taxon>Pseudomonadati</taxon>
        <taxon>Pseudomonadota</taxon>
        <taxon>Gammaproteobacteria</taxon>
        <taxon>Enterobacterales</taxon>
        <taxon>Enterobacteriaceae</taxon>
        <taxon>Buttiauxella</taxon>
    </lineage>
</organism>
<keyword evidence="1" id="KW-0645">Protease</keyword>
<dbReference type="SUPFAM" id="SSF54001">
    <property type="entry name" value="Cysteine proteinases"/>
    <property type="match status" value="1"/>
</dbReference>
<dbReference type="GO" id="GO:0004197">
    <property type="term" value="F:cysteine-type endopeptidase activity"/>
    <property type="evidence" value="ECO:0007669"/>
    <property type="project" value="InterPro"/>
</dbReference>
<keyword evidence="2 5" id="KW-0378">Hydrolase</keyword>
<feature type="domain" description="Peptidase C58 YopT-type" evidence="4">
    <location>
        <begin position="9"/>
        <end position="157"/>
    </location>
</feature>
<evidence type="ECO:0000313" key="5">
    <source>
        <dbReference type="EMBL" id="OAT23896.1"/>
    </source>
</evidence>
<dbReference type="InterPro" id="IPR006473">
    <property type="entry name" value="Peptidase_C58_Yopt"/>
</dbReference>
<dbReference type="GO" id="GO:0006508">
    <property type="term" value="P:proteolysis"/>
    <property type="evidence" value="ECO:0007669"/>
    <property type="project" value="UniProtKB-KW"/>
</dbReference>
<dbReference type="Proteomes" id="UP000078504">
    <property type="component" value="Unassembled WGS sequence"/>
</dbReference>
<proteinExistence type="predicted"/>
<name>A0A1B7I630_9ENTR</name>
<dbReference type="AlphaFoldDB" id="A0A1B7I630"/>
<evidence type="ECO:0000256" key="3">
    <source>
        <dbReference type="ARBA" id="ARBA00022807"/>
    </source>
</evidence>
<dbReference type="InterPro" id="IPR038765">
    <property type="entry name" value="Papain-like_cys_pep_sf"/>
</dbReference>
<sequence>MAFFLKHKAFGYKQYMQFKKSKGICFGLASYWILDIASGCKKDLTPVSHLNSTAFEFQGVYEIVEQQINSDRMIFETLGKQVSSIEGVTYSVYMPSFSIFGNDTQLKNRVSRIPGESENSILCLLGWRLDCGGGHAVVIFKNKNDKNIYFYDPNDGVYKWCGFKNSIYDDIKEKISKDFSSHTQLSAILFVRSRRDLMPMC</sequence>
<evidence type="ECO:0000259" key="4">
    <source>
        <dbReference type="Pfam" id="PF03543"/>
    </source>
</evidence>
<dbReference type="EC" id="3.4.22.-" evidence="5"/>
<accession>A0A1B7I630</accession>
<comment type="caution">
    <text evidence="5">The sequence shown here is derived from an EMBL/GenBank/DDBJ whole genome shotgun (WGS) entry which is preliminary data.</text>
</comment>
<protein>
    <submittedName>
        <fullName evidence="5">C58 family peptidase</fullName>
        <ecNumber evidence="5">3.4.22.-</ecNumber>
    </submittedName>
</protein>
<evidence type="ECO:0000256" key="2">
    <source>
        <dbReference type="ARBA" id="ARBA00022801"/>
    </source>
</evidence>
<dbReference type="RefSeq" id="WP_064511669.1">
    <property type="nucleotide sequence ID" value="NZ_LXEP01000003.1"/>
</dbReference>
<dbReference type="Gene3D" id="3.90.70.20">
    <property type="match status" value="1"/>
</dbReference>
<reference evidence="5 6" key="1">
    <citation type="submission" date="2016-04" db="EMBL/GenBank/DDBJ databases">
        <title>ATOL: Assembling a taxonomically balanced genome-scale reconstruction of the evolutionary history of the Enterobacteriaceae.</title>
        <authorList>
            <person name="Plunkett G.III."/>
            <person name="Neeno-Eckwall E.C."/>
            <person name="Glasner J.D."/>
            <person name="Perna N.T."/>
        </authorList>
    </citation>
    <scope>NUCLEOTIDE SEQUENCE [LARGE SCALE GENOMIC DNA]</scope>
    <source>
        <strain evidence="5 6">ATCC 51604</strain>
    </source>
</reference>
<dbReference type="PATRIC" id="fig|1354253.4.peg.191"/>
<evidence type="ECO:0000256" key="1">
    <source>
        <dbReference type="ARBA" id="ARBA00022670"/>
    </source>
</evidence>
<keyword evidence="3" id="KW-0788">Thiol protease</keyword>